<dbReference type="Gene3D" id="3.10.180.10">
    <property type="entry name" value="2,3-Dihydroxybiphenyl 1,2-Dioxygenase, domain 1"/>
    <property type="match status" value="1"/>
</dbReference>
<reference evidence="2 3" key="1">
    <citation type="journal article" date="2012" name="J. Bacteriol.">
        <title>Genome Sequence of the Filamentous Bacterium Fibrisoma limi BUZ 3T.</title>
        <authorList>
            <person name="Filippini M."/>
            <person name="Qi W."/>
            <person name="Jaenicke S."/>
            <person name="Goesmann A."/>
            <person name="Smits T.H."/>
            <person name="Bagheri H.C."/>
        </authorList>
    </citation>
    <scope>NUCLEOTIDE SEQUENCE [LARGE SCALE GENOMIC DNA]</scope>
    <source>
        <strain evidence="3">BUZ 3T</strain>
    </source>
</reference>
<proteinExistence type="predicted"/>
<organism evidence="2 3">
    <name type="scientific">Fibrisoma limi BUZ 3</name>
    <dbReference type="NCBI Taxonomy" id="1185876"/>
    <lineage>
        <taxon>Bacteria</taxon>
        <taxon>Pseudomonadati</taxon>
        <taxon>Bacteroidota</taxon>
        <taxon>Cytophagia</taxon>
        <taxon>Cytophagales</taxon>
        <taxon>Spirosomataceae</taxon>
        <taxon>Fibrisoma</taxon>
    </lineage>
</organism>
<sequence length="182" mass="20251">MTDLHPSCRCYVRYLCFGTKPVNNMQTITTFLTFNDQAEEAAKLYTSIFPNSTITKITRNGEGGPGPADRILSVVFQLNGQEFIALNGGTHFKFSDGISLFINCETQAEVDHYWEKLSEGGKEGPCGWLNDKFGVSWQVVPSKLGQFLQDEDPEKAKRAMAAMMTMKKIDIQALEEAVAEPV</sequence>
<protein>
    <submittedName>
        <fullName evidence="2">3-demethylubiquinone-9 3-methyltransferase</fullName>
    </submittedName>
</protein>
<keyword evidence="2" id="KW-0808">Transferase</keyword>
<keyword evidence="3" id="KW-1185">Reference proteome</keyword>
<dbReference type="Proteomes" id="UP000009309">
    <property type="component" value="Unassembled WGS sequence"/>
</dbReference>
<evidence type="ECO:0000259" key="1">
    <source>
        <dbReference type="Pfam" id="PF06983"/>
    </source>
</evidence>
<dbReference type="PIRSF" id="PIRSF021700">
    <property type="entry name" value="3_dmu_93_MTrfase"/>
    <property type="match status" value="1"/>
</dbReference>
<dbReference type="SUPFAM" id="SSF54593">
    <property type="entry name" value="Glyoxalase/Bleomycin resistance protein/Dihydroxybiphenyl dioxygenase"/>
    <property type="match status" value="1"/>
</dbReference>
<name>I2GGX6_9BACT</name>
<evidence type="ECO:0000313" key="2">
    <source>
        <dbReference type="EMBL" id="CCH53151.1"/>
    </source>
</evidence>
<dbReference type="eggNOG" id="COG3865">
    <property type="taxonomic scope" value="Bacteria"/>
</dbReference>
<dbReference type="AlphaFoldDB" id="I2GGX6"/>
<dbReference type="PANTHER" id="PTHR33990">
    <property type="entry name" value="PROTEIN YJDN-RELATED"/>
    <property type="match status" value="1"/>
</dbReference>
<dbReference type="CDD" id="cd06588">
    <property type="entry name" value="PhnB_like"/>
    <property type="match status" value="1"/>
</dbReference>
<comment type="caution">
    <text evidence="2">The sequence shown here is derived from an EMBL/GenBank/DDBJ whole genome shotgun (WGS) entry which is preliminary data.</text>
</comment>
<dbReference type="EMBL" id="CAIT01000006">
    <property type="protein sequence ID" value="CCH53151.1"/>
    <property type="molecule type" value="Genomic_DNA"/>
</dbReference>
<keyword evidence="2" id="KW-0489">Methyltransferase</keyword>
<accession>I2GGX6</accession>
<dbReference type="GO" id="GO:0008168">
    <property type="term" value="F:methyltransferase activity"/>
    <property type="evidence" value="ECO:0007669"/>
    <property type="project" value="UniProtKB-KW"/>
</dbReference>
<dbReference type="InterPro" id="IPR009725">
    <property type="entry name" value="3_dmu_93_MTrfase"/>
</dbReference>
<keyword evidence="2" id="KW-0830">Ubiquinone</keyword>
<gene>
    <name evidence="2" type="ORF">BN8_02223</name>
</gene>
<dbReference type="InterPro" id="IPR029068">
    <property type="entry name" value="Glyas_Bleomycin-R_OHBP_Dase"/>
</dbReference>
<feature type="domain" description="PhnB-like" evidence="1">
    <location>
        <begin position="27"/>
        <end position="140"/>
    </location>
</feature>
<evidence type="ECO:0000313" key="3">
    <source>
        <dbReference type="Proteomes" id="UP000009309"/>
    </source>
</evidence>
<dbReference type="Pfam" id="PF06983">
    <property type="entry name" value="3-dmu-9_3-mt"/>
    <property type="match status" value="1"/>
</dbReference>
<dbReference type="STRING" id="1185876.BN8_02223"/>
<dbReference type="GO" id="GO:0032259">
    <property type="term" value="P:methylation"/>
    <property type="evidence" value="ECO:0007669"/>
    <property type="project" value="UniProtKB-KW"/>
</dbReference>
<dbReference type="InterPro" id="IPR028973">
    <property type="entry name" value="PhnB-like"/>
</dbReference>